<proteinExistence type="predicted"/>
<dbReference type="Gene3D" id="3.30.160.60">
    <property type="entry name" value="Classic Zinc Finger"/>
    <property type="match status" value="5"/>
</dbReference>
<evidence type="ECO:0000256" key="7">
    <source>
        <dbReference type="SAM" id="MobiDB-lite"/>
    </source>
</evidence>
<feature type="binding site" evidence="6">
    <location>
        <position position="65"/>
    </location>
    <ligand>
        <name>Zn(2+)</name>
        <dbReference type="ChEBI" id="CHEBI:29105"/>
    </ligand>
</feature>
<evidence type="ECO:0000256" key="2">
    <source>
        <dbReference type="ARBA" id="ARBA00022737"/>
    </source>
</evidence>
<feature type="compositionally biased region" description="Acidic residues" evidence="7">
    <location>
        <begin position="445"/>
        <end position="454"/>
    </location>
</feature>
<evidence type="ECO:0000259" key="8">
    <source>
        <dbReference type="PROSITE" id="PS50157"/>
    </source>
</evidence>
<dbReference type="InterPro" id="IPR012934">
    <property type="entry name" value="Znf_AD"/>
</dbReference>
<keyword evidence="11" id="KW-1185">Reference proteome</keyword>
<dbReference type="SUPFAM" id="SSF57667">
    <property type="entry name" value="beta-beta-alpha zinc fingers"/>
    <property type="match status" value="3"/>
</dbReference>
<feature type="domain" description="C2H2-type" evidence="8">
    <location>
        <begin position="250"/>
        <end position="277"/>
    </location>
</feature>
<evidence type="ECO:0000256" key="4">
    <source>
        <dbReference type="ARBA" id="ARBA00022833"/>
    </source>
</evidence>
<dbReference type="PROSITE" id="PS00028">
    <property type="entry name" value="ZINC_FINGER_C2H2_1"/>
    <property type="match status" value="6"/>
</dbReference>
<dbReference type="RefSeq" id="XP_055685114.1">
    <property type="nucleotide sequence ID" value="XM_055829139.1"/>
</dbReference>
<dbReference type="PANTHER" id="PTHR24379">
    <property type="entry name" value="KRAB AND ZINC FINGER DOMAIN-CONTAINING"/>
    <property type="match status" value="1"/>
</dbReference>
<dbReference type="InterPro" id="IPR036236">
    <property type="entry name" value="Znf_C2H2_sf"/>
</dbReference>
<evidence type="ECO:0000256" key="3">
    <source>
        <dbReference type="ARBA" id="ARBA00022771"/>
    </source>
</evidence>
<dbReference type="SMART" id="SM00355">
    <property type="entry name" value="ZnF_C2H2"/>
    <property type="match status" value="7"/>
</dbReference>
<keyword evidence="3 5" id="KW-0863">Zinc-finger</keyword>
<dbReference type="AlphaFoldDB" id="A0A1B0CGD0"/>
<feature type="domain" description="C2H2-type" evidence="8">
    <location>
        <begin position="280"/>
        <end position="307"/>
    </location>
</feature>
<dbReference type="GO" id="GO:0008270">
    <property type="term" value="F:zinc ion binding"/>
    <property type="evidence" value="ECO:0007669"/>
    <property type="project" value="UniProtKB-UniRule"/>
</dbReference>
<dbReference type="VEuPathDB" id="VectorBase:LLOJ003431"/>
<feature type="binding site" evidence="6">
    <location>
        <position position="15"/>
    </location>
    <ligand>
        <name>Zn(2+)</name>
        <dbReference type="ChEBI" id="CHEBI:29105"/>
    </ligand>
</feature>
<evidence type="ECO:0000256" key="6">
    <source>
        <dbReference type="PROSITE-ProRule" id="PRU01263"/>
    </source>
</evidence>
<reference evidence="10" key="1">
    <citation type="submission" date="2020-05" db="UniProtKB">
        <authorList>
            <consortium name="EnsemblMetazoa"/>
        </authorList>
    </citation>
    <scope>IDENTIFICATION</scope>
    <source>
        <strain evidence="10">Jacobina</strain>
    </source>
</reference>
<evidence type="ECO:0000313" key="11">
    <source>
        <dbReference type="Proteomes" id="UP000092461"/>
    </source>
</evidence>
<dbReference type="GO" id="GO:0005634">
    <property type="term" value="C:nucleus"/>
    <property type="evidence" value="ECO:0007669"/>
    <property type="project" value="InterPro"/>
</dbReference>
<feature type="binding site" evidence="6">
    <location>
        <position position="62"/>
    </location>
    <ligand>
        <name>Zn(2+)</name>
        <dbReference type="ChEBI" id="CHEBI:29105"/>
    </ligand>
</feature>
<dbReference type="GeneID" id="129791143"/>
<keyword evidence="4 6" id="KW-0862">Zinc</keyword>
<evidence type="ECO:0000256" key="5">
    <source>
        <dbReference type="PROSITE-ProRule" id="PRU00042"/>
    </source>
</evidence>
<organism evidence="10 11">
    <name type="scientific">Lutzomyia longipalpis</name>
    <name type="common">Sand fly</name>
    <dbReference type="NCBI Taxonomy" id="7200"/>
    <lineage>
        <taxon>Eukaryota</taxon>
        <taxon>Metazoa</taxon>
        <taxon>Ecdysozoa</taxon>
        <taxon>Arthropoda</taxon>
        <taxon>Hexapoda</taxon>
        <taxon>Insecta</taxon>
        <taxon>Pterygota</taxon>
        <taxon>Neoptera</taxon>
        <taxon>Endopterygota</taxon>
        <taxon>Diptera</taxon>
        <taxon>Nematocera</taxon>
        <taxon>Psychodoidea</taxon>
        <taxon>Psychodidae</taxon>
        <taxon>Lutzomyia</taxon>
        <taxon>Lutzomyia</taxon>
    </lineage>
</organism>
<name>A0A1B0CGD0_LUTLO</name>
<dbReference type="PROSITE" id="PS51915">
    <property type="entry name" value="ZAD"/>
    <property type="match status" value="1"/>
</dbReference>
<dbReference type="Proteomes" id="UP000092461">
    <property type="component" value="Unassembled WGS sequence"/>
</dbReference>
<dbReference type="KEGG" id="lll:129791143"/>
<feature type="domain" description="C2H2-type" evidence="8">
    <location>
        <begin position="414"/>
        <end position="442"/>
    </location>
</feature>
<dbReference type="SMART" id="SM00868">
    <property type="entry name" value="zf-AD"/>
    <property type="match status" value="1"/>
</dbReference>
<feature type="domain" description="C2H2-type" evidence="8">
    <location>
        <begin position="194"/>
        <end position="221"/>
    </location>
</feature>
<dbReference type="OrthoDB" id="8110073at2759"/>
<dbReference type="EMBL" id="AJWK01011025">
    <property type="status" value="NOT_ANNOTATED_CDS"/>
    <property type="molecule type" value="Genomic_DNA"/>
</dbReference>
<sequence>MSEINNFPRDICRICEDTKFLINIMLPENQHLYRKLSEIEGIQLDQDHENYEKFHTVYKFICTACENNLEGMYEFWSQCINTRKKLTELQFGKIQGKDEKGFEMEVDVKTEDPFEAIEPIEAISPSDPLSSTTMPIDPIDIKDEEEDVDEYEDYQVQSFPEEEHREFIEILQSHHIYEMDIGILPTKQSPAKKFPCPYCEKSFNKKMTLDRHRVTHQQDKHLCVQCEMRCEDRKSLIRHILWDHEKLRKHYCQKCNRMFASEDILKTHMATHITPKRYKHTCPVCTKTFVRLGILEDHIKAHKSQGVDVEGEILRLARKAQMEFVPESQRRKMCDKCGEMYTDPKAYRRKKNPTSEEIACCVCLEKFKSLDDLKSHLDVHMTSKPFKCDLCHKEFKHKHKMGYHRLIHTGNKQFLCGYCEYGFTRSFELTNHLKLCHADQIPNDSENDSTDDSTTESSVKDTTDTLEEAENGSAEKSASFLQIED</sequence>
<dbReference type="InterPro" id="IPR013087">
    <property type="entry name" value="Znf_C2H2_type"/>
</dbReference>
<dbReference type="Pfam" id="PF13912">
    <property type="entry name" value="zf-C2H2_6"/>
    <property type="match status" value="1"/>
</dbReference>
<feature type="domain" description="ZAD" evidence="9">
    <location>
        <begin position="10"/>
        <end position="89"/>
    </location>
</feature>
<evidence type="ECO:0000256" key="1">
    <source>
        <dbReference type="ARBA" id="ARBA00022723"/>
    </source>
</evidence>
<evidence type="ECO:0000313" key="10">
    <source>
        <dbReference type="EnsemblMetazoa" id="LLOJ003431-PA"/>
    </source>
</evidence>
<dbReference type="EnsemblMetazoa" id="LLOJ003431-RA">
    <property type="protein sequence ID" value="LLOJ003431-PA"/>
    <property type="gene ID" value="LLOJ003431"/>
</dbReference>
<feature type="region of interest" description="Disordered" evidence="7">
    <location>
        <begin position="443"/>
        <end position="485"/>
    </location>
</feature>
<evidence type="ECO:0000259" key="9">
    <source>
        <dbReference type="PROSITE" id="PS51915"/>
    </source>
</evidence>
<accession>A0A1B0CGD0</accession>
<protein>
    <recommendedName>
        <fullName evidence="12">C2h2-type zn-finger protein</fullName>
    </recommendedName>
</protein>
<keyword evidence="1 6" id="KW-0479">Metal-binding</keyword>
<dbReference type="PANTHER" id="PTHR24379:SF121">
    <property type="entry name" value="C2H2-TYPE DOMAIN-CONTAINING PROTEIN"/>
    <property type="match status" value="1"/>
</dbReference>
<dbReference type="VEuPathDB" id="VectorBase:LLONM1_008658"/>
<feature type="domain" description="C2H2-type" evidence="8">
    <location>
        <begin position="358"/>
        <end position="385"/>
    </location>
</feature>
<keyword evidence="2" id="KW-0677">Repeat</keyword>
<feature type="domain" description="C2H2-type" evidence="8">
    <location>
        <begin position="386"/>
        <end position="413"/>
    </location>
</feature>
<dbReference type="PROSITE" id="PS50157">
    <property type="entry name" value="ZINC_FINGER_C2H2_2"/>
    <property type="match status" value="6"/>
</dbReference>
<feature type="binding site" evidence="6">
    <location>
        <position position="12"/>
    </location>
    <ligand>
        <name>Zn(2+)</name>
        <dbReference type="ChEBI" id="CHEBI:29105"/>
    </ligand>
</feature>
<feature type="compositionally biased region" description="Polar residues" evidence="7">
    <location>
        <begin position="474"/>
        <end position="485"/>
    </location>
</feature>
<dbReference type="Pfam" id="PF00096">
    <property type="entry name" value="zf-C2H2"/>
    <property type="match status" value="1"/>
</dbReference>
<evidence type="ECO:0008006" key="12">
    <source>
        <dbReference type="Google" id="ProtNLM"/>
    </source>
</evidence>